<dbReference type="PRINTS" id="PR00370">
    <property type="entry name" value="FMOXYGENASE"/>
</dbReference>
<keyword evidence="3" id="KW-0285">Flavoprotein</keyword>
<dbReference type="InterPro" id="IPR050346">
    <property type="entry name" value="FMO-like"/>
</dbReference>
<name>A0AAE3W7Q5_9ACTN</name>
<comment type="caution">
    <text evidence="7">The sequence shown here is derived from an EMBL/GenBank/DDBJ whole genome shotgun (WGS) entry which is preliminary data.</text>
</comment>
<comment type="similarity">
    <text evidence="1">Belongs to the FMO family.</text>
</comment>
<dbReference type="Proteomes" id="UP001240236">
    <property type="component" value="Unassembled WGS sequence"/>
</dbReference>
<comment type="similarity">
    <text evidence="2">Belongs to the FAD-binding monooxygenase family.</text>
</comment>
<dbReference type="AlphaFoldDB" id="A0AAE3W7Q5"/>
<evidence type="ECO:0000313" key="8">
    <source>
        <dbReference type="Proteomes" id="UP001240236"/>
    </source>
</evidence>
<evidence type="ECO:0000256" key="2">
    <source>
        <dbReference type="ARBA" id="ARBA00010139"/>
    </source>
</evidence>
<dbReference type="RefSeq" id="WP_307248078.1">
    <property type="nucleotide sequence ID" value="NZ_JAUSUZ010000001.1"/>
</dbReference>
<dbReference type="SUPFAM" id="SSF51905">
    <property type="entry name" value="FAD/NAD(P)-binding domain"/>
    <property type="match status" value="3"/>
</dbReference>
<evidence type="ECO:0000256" key="3">
    <source>
        <dbReference type="ARBA" id="ARBA00022630"/>
    </source>
</evidence>
<protein>
    <submittedName>
        <fullName evidence="7">Cation diffusion facilitator CzcD-associated flavoprotein CzcO</fullName>
    </submittedName>
</protein>
<keyword evidence="6" id="KW-0560">Oxidoreductase</keyword>
<sequence>MTGRSVCVIGAGLSGLAAARALHRAGVPFVCVEREDEVGGMWARAGTGRRGPGYASLHLNTSKRLTGYSDTPMPDDYPTHPGHARFARYLRDYAKEHGLLDHVETRTAVDSARRDADGGWTVVTGDGRSRRFSHVVVASGLHQDPRVPDGHRGFTGEVLHTIDYHDSAPFAGKRVLVVGFGSSAVDVAGDLSRVAETTLLSVRRGMHVTPKRLYGVPIDEIADQPWYAELGLAGARAFIQRTLWTMHGNLTDYGLPEPDHELFSAGLTISDSILSQISHGLVTPRPGIAGFDGRRVTFTDGRTDEIDTVIWCTGYAPRFPFLTARSARDRAGRMRLYKRIVSVNQPGLMFAGMVRPVGAITRIVELQSRWIAGVITGEVRLPSPATMRREIAGYLAGIAGQYGADPYSTVHVDFAAYARSLQAR</sequence>
<evidence type="ECO:0000313" key="7">
    <source>
        <dbReference type="EMBL" id="MDQ0371363.1"/>
    </source>
</evidence>
<evidence type="ECO:0000256" key="4">
    <source>
        <dbReference type="ARBA" id="ARBA00022827"/>
    </source>
</evidence>
<dbReference type="GO" id="GO:0004499">
    <property type="term" value="F:N,N-dimethylaniline monooxygenase activity"/>
    <property type="evidence" value="ECO:0007669"/>
    <property type="project" value="InterPro"/>
</dbReference>
<evidence type="ECO:0000256" key="6">
    <source>
        <dbReference type="ARBA" id="ARBA00023002"/>
    </source>
</evidence>
<dbReference type="InterPro" id="IPR000960">
    <property type="entry name" value="Flavin_mOase"/>
</dbReference>
<dbReference type="Pfam" id="PF00743">
    <property type="entry name" value="FMO-like"/>
    <property type="match status" value="1"/>
</dbReference>
<dbReference type="PANTHER" id="PTHR23023">
    <property type="entry name" value="DIMETHYLANILINE MONOOXYGENASE"/>
    <property type="match status" value="1"/>
</dbReference>
<organism evidence="7 8">
    <name type="scientific">Catenuloplanes indicus</name>
    <dbReference type="NCBI Taxonomy" id="137267"/>
    <lineage>
        <taxon>Bacteria</taxon>
        <taxon>Bacillati</taxon>
        <taxon>Actinomycetota</taxon>
        <taxon>Actinomycetes</taxon>
        <taxon>Micromonosporales</taxon>
        <taxon>Micromonosporaceae</taxon>
        <taxon>Catenuloplanes</taxon>
    </lineage>
</organism>
<dbReference type="Gene3D" id="3.50.50.60">
    <property type="entry name" value="FAD/NAD(P)-binding domain"/>
    <property type="match status" value="1"/>
</dbReference>
<reference evidence="7 8" key="1">
    <citation type="submission" date="2023-07" db="EMBL/GenBank/DDBJ databases">
        <title>Sequencing the genomes of 1000 actinobacteria strains.</title>
        <authorList>
            <person name="Klenk H.-P."/>
        </authorList>
    </citation>
    <scope>NUCLEOTIDE SEQUENCE [LARGE SCALE GENOMIC DNA]</scope>
    <source>
        <strain evidence="7 8">DSM 44709</strain>
    </source>
</reference>
<dbReference type="InterPro" id="IPR036188">
    <property type="entry name" value="FAD/NAD-bd_sf"/>
</dbReference>
<dbReference type="GO" id="GO:0050661">
    <property type="term" value="F:NADP binding"/>
    <property type="evidence" value="ECO:0007669"/>
    <property type="project" value="InterPro"/>
</dbReference>
<evidence type="ECO:0000256" key="1">
    <source>
        <dbReference type="ARBA" id="ARBA00009183"/>
    </source>
</evidence>
<evidence type="ECO:0000256" key="5">
    <source>
        <dbReference type="ARBA" id="ARBA00022857"/>
    </source>
</evidence>
<accession>A0AAE3W7Q5</accession>
<dbReference type="EMBL" id="JAUSUZ010000001">
    <property type="protein sequence ID" value="MDQ0371363.1"/>
    <property type="molecule type" value="Genomic_DNA"/>
</dbReference>
<keyword evidence="8" id="KW-1185">Reference proteome</keyword>
<dbReference type="GO" id="GO:0050660">
    <property type="term" value="F:flavin adenine dinucleotide binding"/>
    <property type="evidence" value="ECO:0007669"/>
    <property type="project" value="InterPro"/>
</dbReference>
<proteinExistence type="inferred from homology"/>
<keyword evidence="5" id="KW-0521">NADP</keyword>
<keyword evidence="4" id="KW-0274">FAD</keyword>
<dbReference type="InterPro" id="IPR020946">
    <property type="entry name" value="Flavin_mOase-like"/>
</dbReference>
<dbReference type="PIRSF" id="PIRSF000332">
    <property type="entry name" value="FMO"/>
    <property type="match status" value="1"/>
</dbReference>
<gene>
    <name evidence="7" type="ORF">J2S42_008032</name>
</gene>